<protein>
    <recommendedName>
        <fullName evidence="4">WW domain-containing protein</fullName>
    </recommendedName>
</protein>
<accession>A0A0J8QNE0</accession>
<name>A0A0J8QNE0_COCIT</name>
<reference evidence="3" key="1">
    <citation type="journal article" date="2010" name="Genome Res.">
        <title>Population genomic sequencing of Coccidioides fungi reveals recent hybridization and transposon control.</title>
        <authorList>
            <person name="Neafsey D.E."/>
            <person name="Barker B.M."/>
            <person name="Sharpton T.J."/>
            <person name="Stajich J.E."/>
            <person name="Park D.J."/>
            <person name="Whiston E."/>
            <person name="Hung C.-Y."/>
            <person name="McMahan C."/>
            <person name="White J."/>
            <person name="Sykes S."/>
            <person name="Heiman D."/>
            <person name="Young S."/>
            <person name="Zeng Q."/>
            <person name="Abouelleil A."/>
            <person name="Aftuck L."/>
            <person name="Bessette D."/>
            <person name="Brown A."/>
            <person name="FitzGerald M."/>
            <person name="Lui A."/>
            <person name="Macdonald J.P."/>
            <person name="Priest M."/>
            <person name="Orbach M.J."/>
            <person name="Galgiani J.N."/>
            <person name="Kirkland T.N."/>
            <person name="Cole G.T."/>
            <person name="Birren B.W."/>
            <person name="Henn M.R."/>
            <person name="Taylor J.W."/>
            <person name="Rounsley S.D."/>
        </authorList>
    </citation>
    <scope>NUCLEOTIDE SEQUENCE [LARGE SCALE GENOMIC DNA]</scope>
    <source>
        <strain evidence="3">RMSCC 3703</strain>
    </source>
</reference>
<sequence length="66" mass="7161">MSFAPPSGPPPPRVPEGWKAEYHDGYKEWYYIDLSTGDFPMESSADGGPCSHPSHPPTSPSSLTII</sequence>
<evidence type="ECO:0000313" key="3">
    <source>
        <dbReference type="Proteomes" id="UP000054559"/>
    </source>
</evidence>
<feature type="region of interest" description="Disordered" evidence="1">
    <location>
        <begin position="40"/>
        <end position="66"/>
    </location>
</feature>
<dbReference type="OrthoDB" id="2530521at2759"/>
<evidence type="ECO:0008006" key="4">
    <source>
        <dbReference type="Google" id="ProtNLM"/>
    </source>
</evidence>
<evidence type="ECO:0000313" key="2">
    <source>
        <dbReference type="EMBL" id="KMU73954.1"/>
    </source>
</evidence>
<evidence type="ECO:0000256" key="1">
    <source>
        <dbReference type="SAM" id="MobiDB-lite"/>
    </source>
</evidence>
<organism evidence="2 3">
    <name type="scientific">Coccidioides immitis RMSCC 3703</name>
    <dbReference type="NCBI Taxonomy" id="454286"/>
    <lineage>
        <taxon>Eukaryota</taxon>
        <taxon>Fungi</taxon>
        <taxon>Dikarya</taxon>
        <taxon>Ascomycota</taxon>
        <taxon>Pezizomycotina</taxon>
        <taxon>Eurotiomycetes</taxon>
        <taxon>Eurotiomycetidae</taxon>
        <taxon>Onygenales</taxon>
        <taxon>Onygenaceae</taxon>
        <taxon>Coccidioides</taxon>
    </lineage>
</organism>
<dbReference type="SUPFAM" id="SSF51045">
    <property type="entry name" value="WW domain"/>
    <property type="match status" value="1"/>
</dbReference>
<proteinExistence type="predicted"/>
<dbReference type="Proteomes" id="UP000054559">
    <property type="component" value="Unassembled WGS sequence"/>
</dbReference>
<dbReference type="AlphaFoldDB" id="A0A0J8QNE0"/>
<dbReference type="EMBL" id="DS268132">
    <property type="protein sequence ID" value="KMU73954.1"/>
    <property type="molecule type" value="Genomic_DNA"/>
</dbReference>
<dbReference type="InterPro" id="IPR036020">
    <property type="entry name" value="WW_dom_sf"/>
</dbReference>
<dbReference type="STRING" id="454286.A0A0J8QNE0"/>
<gene>
    <name evidence="2" type="ORF">CISG_03932</name>
</gene>